<dbReference type="InterPro" id="IPR013506">
    <property type="entry name" value="Topo_IIA_bsu_dom2"/>
</dbReference>
<dbReference type="SUPFAM" id="SSF54211">
    <property type="entry name" value="Ribosomal protein S5 domain 2-like"/>
    <property type="match status" value="1"/>
</dbReference>
<comment type="subunit">
    <text evidence="8">Homodimer.</text>
</comment>
<comment type="catalytic activity">
    <reaction evidence="1 8">
        <text>ATP-dependent breakage, passage and rejoining of double-stranded DNA.</text>
        <dbReference type="EC" id="5.6.2.2"/>
    </reaction>
</comment>
<dbReference type="InterPro" id="IPR001241">
    <property type="entry name" value="Topo_IIA"/>
</dbReference>
<feature type="region of interest" description="Disordered" evidence="9">
    <location>
        <begin position="120"/>
        <end position="144"/>
    </location>
</feature>
<dbReference type="InterPro" id="IPR014721">
    <property type="entry name" value="Ribsml_uS5_D2-typ_fold_subgr"/>
</dbReference>
<dbReference type="GO" id="GO:0005524">
    <property type="term" value="F:ATP binding"/>
    <property type="evidence" value="ECO:0007669"/>
    <property type="project" value="UniProtKB-UniRule"/>
</dbReference>
<dbReference type="Gene3D" id="3.30.230.10">
    <property type="match status" value="1"/>
</dbReference>
<dbReference type="AlphaFoldDB" id="A0AA38L8D5"/>
<evidence type="ECO:0000256" key="1">
    <source>
        <dbReference type="ARBA" id="ARBA00000185"/>
    </source>
</evidence>
<keyword evidence="6 8" id="KW-0238">DNA-binding</keyword>
<proteinExistence type="inferred from homology"/>
<evidence type="ECO:0000259" key="10">
    <source>
        <dbReference type="Pfam" id="PF00204"/>
    </source>
</evidence>
<reference evidence="11 12" key="1">
    <citation type="journal article" date="2021" name="Nat. Plants">
        <title>The Taxus genome provides insights into paclitaxel biosynthesis.</title>
        <authorList>
            <person name="Xiong X."/>
            <person name="Gou J."/>
            <person name="Liao Q."/>
            <person name="Li Y."/>
            <person name="Zhou Q."/>
            <person name="Bi G."/>
            <person name="Li C."/>
            <person name="Du R."/>
            <person name="Wang X."/>
            <person name="Sun T."/>
            <person name="Guo L."/>
            <person name="Liang H."/>
            <person name="Lu P."/>
            <person name="Wu Y."/>
            <person name="Zhang Z."/>
            <person name="Ro D.K."/>
            <person name="Shang Y."/>
            <person name="Huang S."/>
            <person name="Yan J."/>
        </authorList>
    </citation>
    <scope>NUCLEOTIDE SEQUENCE [LARGE SCALE GENOMIC DNA]</scope>
    <source>
        <strain evidence="11">Ta-2019</strain>
    </source>
</reference>
<protein>
    <recommendedName>
        <fullName evidence="8">DNA topoisomerase 2</fullName>
        <ecNumber evidence="8">5.6.2.2</ecNumber>
    </recommendedName>
</protein>
<feature type="domain" description="DNA topoisomerase type IIA subunit B" evidence="10">
    <location>
        <begin position="216"/>
        <end position="385"/>
    </location>
</feature>
<evidence type="ECO:0000256" key="6">
    <source>
        <dbReference type="ARBA" id="ARBA00023125"/>
    </source>
</evidence>
<comment type="function">
    <text evidence="8">Control of topological states of DNA by transient breakage and subsequent rejoining of DNA strands. Topoisomerase II makes double-strand breaks.</text>
</comment>
<name>A0AA38L8D5_TAXCH</name>
<evidence type="ECO:0000313" key="12">
    <source>
        <dbReference type="Proteomes" id="UP000824469"/>
    </source>
</evidence>
<keyword evidence="7 8" id="KW-0413">Isomerase</keyword>
<comment type="caution">
    <text evidence="11">The sequence shown here is derived from an EMBL/GenBank/DDBJ whole genome shotgun (WGS) entry which is preliminary data.</text>
</comment>
<evidence type="ECO:0000256" key="2">
    <source>
        <dbReference type="ARBA" id="ARBA00010708"/>
    </source>
</evidence>
<dbReference type="EC" id="5.6.2.2" evidence="8"/>
<dbReference type="Pfam" id="PF00204">
    <property type="entry name" value="DNA_gyraseB"/>
    <property type="match status" value="1"/>
</dbReference>
<dbReference type="CDD" id="cd00822">
    <property type="entry name" value="TopoII_Trans_DNA_gyrase"/>
    <property type="match status" value="1"/>
</dbReference>
<dbReference type="EMBL" id="JAHRHJ020000005">
    <property type="protein sequence ID" value="KAH9315664.1"/>
    <property type="molecule type" value="Genomic_DNA"/>
</dbReference>
<dbReference type="InterPro" id="IPR000565">
    <property type="entry name" value="Topo_IIA_B"/>
</dbReference>
<dbReference type="FunFam" id="3.30.230.10:FF:000005">
    <property type="entry name" value="DNA gyrase subunit B"/>
    <property type="match status" value="1"/>
</dbReference>
<comment type="similarity">
    <text evidence="2">Belongs to the type II topoisomerase GyrB family.</text>
</comment>
<keyword evidence="12" id="KW-1185">Reference proteome</keyword>
<dbReference type="GO" id="GO:0006265">
    <property type="term" value="P:DNA topological change"/>
    <property type="evidence" value="ECO:0007669"/>
    <property type="project" value="UniProtKB-UniRule"/>
</dbReference>
<dbReference type="InterPro" id="IPR020568">
    <property type="entry name" value="Ribosomal_Su5_D2-typ_SF"/>
</dbReference>
<sequence>MVENNKIKVEDLLYRERLHGNAKYPLVPGLICTGYWYWYWYWYVVGTLWVHGDYSKEVGVKVDMPVEEIFVEPTDFGGDCHQHLPIGTLLPGNAKYPPCTRPDTYRVQFDGRGIMRDEEVRPGNGKIVDDGERRPEETSNTKRSTIQMQNSKLQLECSIEAIDHCNGSHQPCALHFTVEASKEDTFLFEEHVKISLKQENDDVEKTIYNEYYFAGGLVEYVKWLNQDKKPIHEPILLKSEKDGIGVDVALQWCSDAYSDTLLGYANSIRTSDGGTHMDGLKASLTRTLNNLGRKSKIIKEKDENLGGEHVREGLTAIVSVKISNPEFEGQTKTRLGNPEVRKVVDQAVHEYFTEYLECNPEVLDSILSKALNAFKAAMAAKKARELVRRKTVLTSGSSALPGKLADCSSSDPHEA</sequence>
<dbReference type="PANTHER" id="PTHR45866">
    <property type="entry name" value="DNA GYRASE/TOPOISOMERASE SUBUNIT B"/>
    <property type="match status" value="1"/>
</dbReference>
<evidence type="ECO:0000256" key="8">
    <source>
        <dbReference type="RuleBase" id="RU362094"/>
    </source>
</evidence>
<dbReference type="PRINTS" id="PR01159">
    <property type="entry name" value="DNAGYRASEB"/>
</dbReference>
<dbReference type="GO" id="GO:0003677">
    <property type="term" value="F:DNA binding"/>
    <property type="evidence" value="ECO:0007669"/>
    <property type="project" value="UniProtKB-UniRule"/>
</dbReference>
<feature type="compositionally biased region" description="Basic and acidic residues" evidence="9">
    <location>
        <begin position="120"/>
        <end position="140"/>
    </location>
</feature>
<keyword evidence="5 8" id="KW-0799">Topoisomerase</keyword>
<evidence type="ECO:0000256" key="3">
    <source>
        <dbReference type="ARBA" id="ARBA00022741"/>
    </source>
</evidence>
<accession>A0AA38L8D5</accession>
<evidence type="ECO:0000313" key="11">
    <source>
        <dbReference type="EMBL" id="KAH9315664.1"/>
    </source>
</evidence>
<evidence type="ECO:0000256" key="4">
    <source>
        <dbReference type="ARBA" id="ARBA00022840"/>
    </source>
</evidence>
<organism evidence="11 12">
    <name type="scientific">Taxus chinensis</name>
    <name type="common">Chinese yew</name>
    <name type="synonym">Taxus wallichiana var. chinensis</name>
    <dbReference type="NCBI Taxonomy" id="29808"/>
    <lineage>
        <taxon>Eukaryota</taxon>
        <taxon>Viridiplantae</taxon>
        <taxon>Streptophyta</taxon>
        <taxon>Embryophyta</taxon>
        <taxon>Tracheophyta</taxon>
        <taxon>Spermatophyta</taxon>
        <taxon>Pinopsida</taxon>
        <taxon>Pinidae</taxon>
        <taxon>Conifers II</taxon>
        <taxon>Cupressales</taxon>
        <taxon>Taxaceae</taxon>
        <taxon>Taxus</taxon>
    </lineage>
</organism>
<dbReference type="GO" id="GO:0003918">
    <property type="term" value="F:DNA topoisomerase type II (double strand cut, ATP-hydrolyzing) activity"/>
    <property type="evidence" value="ECO:0007669"/>
    <property type="project" value="UniProtKB-UniRule"/>
</dbReference>
<evidence type="ECO:0000256" key="5">
    <source>
        <dbReference type="ARBA" id="ARBA00023029"/>
    </source>
</evidence>
<dbReference type="SMART" id="SM00433">
    <property type="entry name" value="TOP2c"/>
    <property type="match status" value="1"/>
</dbReference>
<gene>
    <name evidence="11" type="ORF">KI387_024291</name>
</gene>
<keyword evidence="4 8" id="KW-0067">ATP-binding</keyword>
<comment type="similarity">
    <text evidence="8">Belongs to the type II topoisomerase family.</text>
</comment>
<dbReference type="PANTHER" id="PTHR45866:SF1">
    <property type="entry name" value="DNA GYRASE SUBUNIT B, MITOCHONDRIAL"/>
    <property type="match status" value="1"/>
</dbReference>
<dbReference type="Proteomes" id="UP000824469">
    <property type="component" value="Unassembled WGS sequence"/>
</dbReference>
<feature type="non-terminal residue" evidence="11">
    <location>
        <position position="1"/>
    </location>
</feature>
<evidence type="ECO:0000256" key="9">
    <source>
        <dbReference type="SAM" id="MobiDB-lite"/>
    </source>
</evidence>
<evidence type="ECO:0000256" key="7">
    <source>
        <dbReference type="ARBA" id="ARBA00023235"/>
    </source>
</evidence>
<keyword evidence="3 8" id="KW-0547">Nucleotide-binding</keyword>